<reference evidence="9" key="1">
    <citation type="journal article" date="2023" name="Int. J. Syst. Evol. Microbiol.">
        <title>Mesoterricola silvestris gen. nov., sp. nov., Mesoterricola sediminis sp. nov., Geothrix oryzae sp. nov., Geothrix edaphica sp. nov., Geothrix rubra sp. nov., and Geothrix limicola sp. nov., six novel members of Acidobacteriota isolated from soils.</title>
        <authorList>
            <person name="Itoh H."/>
            <person name="Sugisawa Y."/>
            <person name="Mise K."/>
            <person name="Xu Z."/>
            <person name="Kuniyasu M."/>
            <person name="Ushijima N."/>
            <person name="Kawano K."/>
            <person name="Kobayashi E."/>
            <person name="Shiratori Y."/>
            <person name="Masuda Y."/>
            <person name="Senoo K."/>
        </authorList>
    </citation>
    <scope>NUCLEOTIDE SEQUENCE [LARGE SCALE GENOMIC DNA]</scope>
    <source>
        <strain evidence="9">W79</strain>
    </source>
</reference>
<keyword evidence="4 5" id="KW-0720">Serine protease</keyword>
<dbReference type="Pfam" id="PF00082">
    <property type="entry name" value="Peptidase_S8"/>
    <property type="match status" value="1"/>
</dbReference>
<keyword evidence="6" id="KW-0732">Signal</keyword>
<sequence length="625" mass="66114">MRLGTPGLYLGLSLLLVAGASPAFSVDAPAKKIELKKLSDLPPHTYVIPGKPSAFVQDPAAVRILAAAVGKDLQKDLDTYDIQDKTTLKRFHGTLAIIAMLEGKEAEVRAHLATVKGLEDKPAQKLMSGLMLGAYLDAKANPGGDFKAAFRKALDKALAALPYQEVQDAIKGQKAAMEIGSANLITGQIAASLDPVITDGKISQDLGGGLLGAAFQLETILPVKAEIVASLTAVLDANRTARKADIWAGRDEALKASASLHPVVIGIWDSGTDVALFKDRLWVNRKEVPGNAKDDDRNGFVDDVNGIAWDLHSNKVVGPLATLEGKPEKIQAAKASLKGFVDLQANVDSPEAGALKKLLSTLPAAEVKDFIEGVSQVSNYSHGTHVSGIAAKGNPAARLLVDRITFDYHVHPETPTLEQAAKDAAAMVQSVAYFKAHGVRVVNMSWGGDLKSIDHALELNHAGGTPEERRLLAKKIYDIGYKALDKAITAAPGVLFVVAAGNSNNDVKFDEVFPSSFRKPNVLIVGAVDQAGDQTSFTSFGNVDVFANGFEVESCVPGGELMKFSGTSMAAPNVTNLAGKLLALKPALGTQAVKDLIIKGAEEKVVAGKTIRLIHPARTLELARH</sequence>
<feature type="active site" description="Charge relay system" evidence="5">
    <location>
        <position position="568"/>
    </location>
</feature>
<organism evidence="8 9">
    <name type="scientific">Mesoterricola silvestris</name>
    <dbReference type="NCBI Taxonomy" id="2927979"/>
    <lineage>
        <taxon>Bacteria</taxon>
        <taxon>Pseudomonadati</taxon>
        <taxon>Acidobacteriota</taxon>
        <taxon>Holophagae</taxon>
        <taxon>Holophagales</taxon>
        <taxon>Holophagaceae</taxon>
        <taxon>Mesoterricola</taxon>
    </lineage>
</organism>
<keyword evidence="3 5" id="KW-0378">Hydrolase</keyword>
<gene>
    <name evidence="8" type="ORF">METEAL_18340</name>
</gene>
<dbReference type="RefSeq" id="WP_316415571.1">
    <property type="nucleotide sequence ID" value="NZ_AP027080.1"/>
</dbReference>
<evidence type="ECO:0000313" key="9">
    <source>
        <dbReference type="Proteomes" id="UP001238179"/>
    </source>
</evidence>
<name>A0AA48GR25_9BACT</name>
<dbReference type="GO" id="GO:0006508">
    <property type="term" value="P:proteolysis"/>
    <property type="evidence" value="ECO:0007669"/>
    <property type="project" value="UniProtKB-KW"/>
</dbReference>
<dbReference type="Gene3D" id="3.40.50.200">
    <property type="entry name" value="Peptidase S8/S53 domain"/>
    <property type="match status" value="1"/>
</dbReference>
<evidence type="ECO:0000313" key="8">
    <source>
        <dbReference type="EMBL" id="BDU72660.1"/>
    </source>
</evidence>
<evidence type="ECO:0000256" key="1">
    <source>
        <dbReference type="ARBA" id="ARBA00011073"/>
    </source>
</evidence>
<dbReference type="GO" id="GO:0004252">
    <property type="term" value="F:serine-type endopeptidase activity"/>
    <property type="evidence" value="ECO:0007669"/>
    <property type="project" value="UniProtKB-UniRule"/>
</dbReference>
<dbReference type="InterPro" id="IPR015500">
    <property type="entry name" value="Peptidase_S8_subtilisin-rel"/>
</dbReference>
<feature type="active site" description="Charge relay system" evidence="5">
    <location>
        <position position="342"/>
    </location>
</feature>
<dbReference type="InterPro" id="IPR036852">
    <property type="entry name" value="Peptidase_S8/S53_dom_sf"/>
</dbReference>
<proteinExistence type="inferred from homology"/>
<evidence type="ECO:0000256" key="6">
    <source>
        <dbReference type="SAM" id="SignalP"/>
    </source>
</evidence>
<evidence type="ECO:0000256" key="3">
    <source>
        <dbReference type="ARBA" id="ARBA00022801"/>
    </source>
</evidence>
<feature type="chain" id="PRO_5041312020" description="Peptidase S8/S53 domain-containing protein" evidence="6">
    <location>
        <begin position="26"/>
        <end position="625"/>
    </location>
</feature>
<comment type="similarity">
    <text evidence="1 5">Belongs to the peptidase S8 family.</text>
</comment>
<dbReference type="EMBL" id="AP027080">
    <property type="protein sequence ID" value="BDU72660.1"/>
    <property type="molecule type" value="Genomic_DNA"/>
</dbReference>
<feature type="signal peptide" evidence="6">
    <location>
        <begin position="1"/>
        <end position="25"/>
    </location>
</feature>
<dbReference type="KEGG" id="msil:METEAL_18340"/>
<dbReference type="AlphaFoldDB" id="A0AA48GR25"/>
<dbReference type="Proteomes" id="UP001238179">
    <property type="component" value="Chromosome"/>
</dbReference>
<dbReference type="PROSITE" id="PS51892">
    <property type="entry name" value="SUBTILASE"/>
    <property type="match status" value="1"/>
</dbReference>
<keyword evidence="9" id="KW-1185">Reference proteome</keyword>
<dbReference type="InterPro" id="IPR000209">
    <property type="entry name" value="Peptidase_S8/S53_dom"/>
</dbReference>
<evidence type="ECO:0000256" key="4">
    <source>
        <dbReference type="ARBA" id="ARBA00022825"/>
    </source>
</evidence>
<accession>A0AA48GR25</accession>
<feature type="active site" description="Charge relay system" evidence="5">
    <location>
        <position position="382"/>
    </location>
</feature>
<dbReference type="PRINTS" id="PR00723">
    <property type="entry name" value="SUBTILISIN"/>
</dbReference>
<feature type="domain" description="Peptidase S8/S53" evidence="7">
    <location>
        <begin position="377"/>
        <end position="603"/>
    </location>
</feature>
<dbReference type="InterPro" id="IPR050131">
    <property type="entry name" value="Peptidase_S8_subtilisin-like"/>
</dbReference>
<evidence type="ECO:0000256" key="5">
    <source>
        <dbReference type="PROSITE-ProRule" id="PRU01240"/>
    </source>
</evidence>
<dbReference type="SUPFAM" id="SSF52743">
    <property type="entry name" value="Subtilisin-like"/>
    <property type="match status" value="1"/>
</dbReference>
<evidence type="ECO:0000256" key="2">
    <source>
        <dbReference type="ARBA" id="ARBA00022670"/>
    </source>
</evidence>
<protein>
    <recommendedName>
        <fullName evidence="7">Peptidase S8/S53 domain-containing protein</fullName>
    </recommendedName>
</protein>
<evidence type="ECO:0000259" key="7">
    <source>
        <dbReference type="Pfam" id="PF00082"/>
    </source>
</evidence>
<dbReference type="PANTHER" id="PTHR43806">
    <property type="entry name" value="PEPTIDASE S8"/>
    <property type="match status" value="1"/>
</dbReference>
<dbReference type="PANTHER" id="PTHR43806:SF11">
    <property type="entry name" value="CEREVISIN-RELATED"/>
    <property type="match status" value="1"/>
</dbReference>
<keyword evidence="2 5" id="KW-0645">Protease</keyword>